<sequence length="349" mass="38548">MNASGAVPKSKPLWRNPLALVLISAAITGLYKTMDNYASRNIFTTLDSNVTATFAYLVVGAWVGLLLCFFVFAPFLGKFIDPMYTGLVLKGFPFHKYAAITGVTSAGSTFFFLWGNHYADPSVVVALANLTILYTAMFEYFRRKGKNKNGMLRWVLLVTLGGLAVAYQGEGGAVKDWWYGLLLVGFASSLLDGINQVYEKYNADSGSPEDTNNRIDVVTFFFWRFFYLTLTSTIVTFLYLVKTQDYVGFISSVESATPMIVFVVVTMVLVFVAISFRIKAKQDMSPTVVVAVLTVQVVIASILTLVVNSISPGLLGEVVFDPWVWATRVVGVLCIAIGAYVLQRRYLNN</sequence>
<keyword evidence="1" id="KW-1133">Transmembrane helix</keyword>
<organism evidence="2 3">
    <name type="scientific">candidate division WWE3 bacterium CG_4_10_14_0_2_um_filter_41_14</name>
    <dbReference type="NCBI Taxonomy" id="1975072"/>
    <lineage>
        <taxon>Bacteria</taxon>
        <taxon>Katanobacteria</taxon>
    </lineage>
</organism>
<feature type="transmembrane region" description="Helical" evidence="1">
    <location>
        <begin position="12"/>
        <end position="34"/>
    </location>
</feature>
<comment type="caution">
    <text evidence="2">The sequence shown here is derived from an EMBL/GenBank/DDBJ whole genome shotgun (WGS) entry which is preliminary data.</text>
</comment>
<evidence type="ECO:0000256" key="1">
    <source>
        <dbReference type="SAM" id="Phobius"/>
    </source>
</evidence>
<feature type="transmembrane region" description="Helical" evidence="1">
    <location>
        <begin position="323"/>
        <end position="342"/>
    </location>
</feature>
<feature type="transmembrane region" description="Helical" evidence="1">
    <location>
        <begin position="288"/>
        <end position="311"/>
    </location>
</feature>
<dbReference type="AlphaFoldDB" id="A0A2M7TFM4"/>
<reference evidence="3" key="1">
    <citation type="submission" date="2017-09" db="EMBL/GenBank/DDBJ databases">
        <title>Depth-based differentiation of microbial function through sediment-hosted aquifers and enrichment of novel symbionts in the deep terrestrial subsurface.</title>
        <authorList>
            <person name="Probst A.J."/>
            <person name="Ladd B."/>
            <person name="Jarett J.K."/>
            <person name="Geller-Mcgrath D.E."/>
            <person name="Sieber C.M.K."/>
            <person name="Emerson J.B."/>
            <person name="Anantharaman K."/>
            <person name="Thomas B.C."/>
            <person name="Malmstrom R."/>
            <person name="Stieglmeier M."/>
            <person name="Klingl A."/>
            <person name="Woyke T."/>
            <person name="Ryan C.M."/>
            <person name="Banfield J.F."/>
        </authorList>
    </citation>
    <scope>NUCLEOTIDE SEQUENCE [LARGE SCALE GENOMIC DNA]</scope>
</reference>
<evidence type="ECO:0000313" key="3">
    <source>
        <dbReference type="Proteomes" id="UP000228920"/>
    </source>
</evidence>
<keyword evidence="1" id="KW-0812">Transmembrane</keyword>
<feature type="transmembrane region" description="Helical" evidence="1">
    <location>
        <begin position="54"/>
        <end position="76"/>
    </location>
</feature>
<evidence type="ECO:0008006" key="4">
    <source>
        <dbReference type="Google" id="ProtNLM"/>
    </source>
</evidence>
<gene>
    <name evidence="2" type="ORF">COY32_06065</name>
</gene>
<feature type="transmembrane region" description="Helical" evidence="1">
    <location>
        <begin position="215"/>
        <end position="239"/>
    </location>
</feature>
<proteinExistence type="predicted"/>
<protein>
    <recommendedName>
        <fullName evidence="4">EamA domain-containing protein</fullName>
    </recommendedName>
</protein>
<name>A0A2M7TFM4_UNCKA</name>
<feature type="transmembrane region" description="Helical" evidence="1">
    <location>
        <begin position="97"/>
        <end position="115"/>
    </location>
</feature>
<evidence type="ECO:0000313" key="2">
    <source>
        <dbReference type="EMBL" id="PIZ44735.1"/>
    </source>
</evidence>
<feature type="transmembrane region" description="Helical" evidence="1">
    <location>
        <begin position="259"/>
        <end position="276"/>
    </location>
</feature>
<dbReference type="EMBL" id="PFNL01000165">
    <property type="protein sequence ID" value="PIZ44735.1"/>
    <property type="molecule type" value="Genomic_DNA"/>
</dbReference>
<accession>A0A2M7TFM4</accession>
<keyword evidence="1" id="KW-0472">Membrane</keyword>
<feature type="transmembrane region" description="Helical" evidence="1">
    <location>
        <begin position="121"/>
        <end position="140"/>
    </location>
</feature>
<feature type="transmembrane region" description="Helical" evidence="1">
    <location>
        <begin position="177"/>
        <end position="194"/>
    </location>
</feature>
<feature type="transmembrane region" description="Helical" evidence="1">
    <location>
        <begin position="152"/>
        <end position="171"/>
    </location>
</feature>
<dbReference type="Proteomes" id="UP000228920">
    <property type="component" value="Unassembled WGS sequence"/>
</dbReference>